<dbReference type="Gene3D" id="3.30.460.10">
    <property type="entry name" value="Beta Polymerase, domain 2"/>
    <property type="match status" value="1"/>
</dbReference>
<name>A0A914BK56_PATMI</name>
<dbReference type="CDD" id="cd05400">
    <property type="entry name" value="NT_2-5OAS_ClassI-CCAase"/>
    <property type="match status" value="1"/>
</dbReference>
<dbReference type="GO" id="GO:0005654">
    <property type="term" value="C:nucleoplasm"/>
    <property type="evidence" value="ECO:0007669"/>
    <property type="project" value="TreeGrafter"/>
</dbReference>
<comment type="similarity">
    <text evidence="1">Belongs to the 2-5A synthase family.</text>
</comment>
<dbReference type="SUPFAM" id="SSF81631">
    <property type="entry name" value="PAP/OAS1 substrate-binding domain"/>
    <property type="match status" value="1"/>
</dbReference>
<dbReference type="InterPro" id="IPR018952">
    <property type="entry name" value="2-5-oligoAdlate_synth_1_dom2/C"/>
</dbReference>
<proteinExistence type="inferred from homology"/>
<keyword evidence="2" id="KW-0812">Transmembrane</keyword>
<evidence type="ECO:0000256" key="1">
    <source>
        <dbReference type="ARBA" id="ARBA00009526"/>
    </source>
</evidence>
<feature type="domain" description="Polymerase nucleotidyl transferase" evidence="3">
    <location>
        <begin position="154"/>
        <end position="212"/>
    </location>
</feature>
<keyword evidence="2" id="KW-1133">Transmembrane helix</keyword>
<dbReference type="InterPro" id="IPR002934">
    <property type="entry name" value="Polymerase_NTP_transf_dom"/>
</dbReference>
<dbReference type="GO" id="GO:0016020">
    <property type="term" value="C:membrane"/>
    <property type="evidence" value="ECO:0007669"/>
    <property type="project" value="TreeGrafter"/>
</dbReference>
<dbReference type="Pfam" id="PF10421">
    <property type="entry name" value="OAS1_C"/>
    <property type="match status" value="1"/>
</dbReference>
<dbReference type="PANTHER" id="PTHR11258:SF11">
    <property type="entry name" value="C2H2-TYPE DOMAIN-CONTAINING PROTEIN"/>
    <property type="match status" value="1"/>
</dbReference>
<dbReference type="GO" id="GO:0003725">
    <property type="term" value="F:double-stranded RNA binding"/>
    <property type="evidence" value="ECO:0007669"/>
    <property type="project" value="TreeGrafter"/>
</dbReference>
<protein>
    <recommendedName>
        <fullName evidence="7">2'-5' oligoadenylate synthase</fullName>
    </recommendedName>
</protein>
<dbReference type="RefSeq" id="XP_038076300.1">
    <property type="nucleotide sequence ID" value="XM_038220372.1"/>
</dbReference>
<accession>A0A914BK56</accession>
<evidence type="ECO:0000313" key="5">
    <source>
        <dbReference type="EnsemblMetazoa" id="XP_038076300.1"/>
    </source>
</evidence>
<dbReference type="PROSITE" id="PS50152">
    <property type="entry name" value="25A_SYNTH_3"/>
    <property type="match status" value="1"/>
</dbReference>
<feature type="domain" description="2'-5'-oligoadenylate synthetase 1" evidence="4">
    <location>
        <begin position="280"/>
        <end position="430"/>
    </location>
</feature>
<evidence type="ECO:0000259" key="4">
    <source>
        <dbReference type="Pfam" id="PF10421"/>
    </source>
</evidence>
<dbReference type="Proteomes" id="UP000887568">
    <property type="component" value="Unplaced"/>
</dbReference>
<dbReference type="GO" id="GO:0005829">
    <property type="term" value="C:cytosol"/>
    <property type="evidence" value="ECO:0007669"/>
    <property type="project" value="TreeGrafter"/>
</dbReference>
<dbReference type="PANTHER" id="PTHR11258">
    <property type="entry name" value="2-5 OLIGOADENYLATE SYNTHETASE"/>
    <property type="match status" value="1"/>
</dbReference>
<dbReference type="InterPro" id="IPR006116">
    <property type="entry name" value="NT_2-5OAS_ClassI-CCAase"/>
</dbReference>
<organism evidence="5 6">
    <name type="scientific">Patiria miniata</name>
    <name type="common">Bat star</name>
    <name type="synonym">Asterina miniata</name>
    <dbReference type="NCBI Taxonomy" id="46514"/>
    <lineage>
        <taxon>Eukaryota</taxon>
        <taxon>Metazoa</taxon>
        <taxon>Echinodermata</taxon>
        <taxon>Eleutherozoa</taxon>
        <taxon>Asterozoa</taxon>
        <taxon>Asteroidea</taxon>
        <taxon>Valvatacea</taxon>
        <taxon>Valvatida</taxon>
        <taxon>Asterinidae</taxon>
        <taxon>Patiria</taxon>
    </lineage>
</organism>
<evidence type="ECO:0000313" key="6">
    <source>
        <dbReference type="Proteomes" id="UP000887568"/>
    </source>
</evidence>
<evidence type="ECO:0008006" key="7">
    <source>
        <dbReference type="Google" id="ProtNLM"/>
    </source>
</evidence>
<dbReference type="EnsemblMetazoa" id="XM_038220372.1">
    <property type="protein sequence ID" value="XP_038076300.1"/>
    <property type="gene ID" value="LOC119744443"/>
</dbReference>
<dbReference type="GO" id="GO:0001730">
    <property type="term" value="F:2'-5'-oligoadenylate synthetase activity"/>
    <property type="evidence" value="ECO:0007669"/>
    <property type="project" value="TreeGrafter"/>
</dbReference>
<dbReference type="AlphaFoldDB" id="A0A914BK56"/>
<sequence>MDPDDAKRRREEEAAIIMLLMLLVVLLGLCGLMFYLLKWLLGIPGRIWSWLWGGSTEGTVKESADERRSWYPEGAFNEPAAINLRVPWSWPQGGSTVGAINKPAAERKPWCLHPHQLELWYNENIQRGTTDFDTDCREAVDTVVRYLHRVCSTNKDLFDVSKVVKGGSLGKGTMVKDLSDVDLVVFINPPHMTSLGSTDPQLYRDKLKTVLKELAAALRRHPLVRFKRSDAYLVNFAVEVRSGATDLSLRSVDVDLLPTADNISGHKYSLGLLFKEMLQMRNYDSGFYSASLVELQRDFVKNQPGYVKELIRLVKYWAYTCLPQHLRKSYPLELITIHRWGNAWSPSHFQKVQGLRDVLETLTDLNRLRTYWVEHYDGTLAKRSIEKLGLQNPIVLDPANPTNNACWAYQRSSNREQIQGAARKTLRSPLLRDVVVTSNWGGC</sequence>
<dbReference type="Pfam" id="PF01909">
    <property type="entry name" value="NTP_transf_2"/>
    <property type="match status" value="1"/>
</dbReference>
<keyword evidence="6" id="KW-1185">Reference proteome</keyword>
<dbReference type="InterPro" id="IPR043519">
    <property type="entry name" value="NT_sf"/>
</dbReference>
<dbReference type="OrthoDB" id="9978031at2759"/>
<evidence type="ECO:0000259" key="3">
    <source>
        <dbReference type="Pfam" id="PF01909"/>
    </source>
</evidence>
<evidence type="ECO:0000256" key="2">
    <source>
        <dbReference type="SAM" id="Phobius"/>
    </source>
</evidence>
<dbReference type="OMA" id="DNISGHK"/>
<dbReference type="Gene3D" id="1.10.1410.20">
    <property type="entry name" value="2'-5'-oligoadenylate synthetase 1, domain 2"/>
    <property type="match status" value="1"/>
</dbReference>
<keyword evidence="2" id="KW-0472">Membrane</keyword>
<reference evidence="5" key="1">
    <citation type="submission" date="2022-11" db="UniProtKB">
        <authorList>
            <consortium name="EnsemblMetazoa"/>
        </authorList>
    </citation>
    <scope>IDENTIFICATION</scope>
</reference>
<dbReference type="SUPFAM" id="SSF81301">
    <property type="entry name" value="Nucleotidyltransferase"/>
    <property type="match status" value="1"/>
</dbReference>
<dbReference type="GeneID" id="119744443"/>
<feature type="transmembrane region" description="Helical" evidence="2">
    <location>
        <begin position="15"/>
        <end position="37"/>
    </location>
</feature>